<sequence length="72" mass="8178">MVLTVTYLVHLEGLSKFRLIYRDQLVFTTSCTGGMSCIFLLPYFRSVFFHQNVIPTTLLGTKASTFHPASLF</sequence>
<protein>
    <submittedName>
        <fullName evidence="2">Uncharacterized protein</fullName>
    </submittedName>
</protein>
<evidence type="ECO:0000313" key="2">
    <source>
        <dbReference type="EMBL" id="JAH67839.1"/>
    </source>
</evidence>
<reference evidence="2" key="1">
    <citation type="submission" date="2014-11" db="EMBL/GenBank/DDBJ databases">
        <authorList>
            <person name="Amaro Gonzalez C."/>
        </authorList>
    </citation>
    <scope>NUCLEOTIDE SEQUENCE</scope>
</reference>
<keyword evidence="1" id="KW-1133">Transmembrane helix</keyword>
<proteinExistence type="predicted"/>
<keyword evidence="1" id="KW-0812">Transmembrane</keyword>
<keyword evidence="1" id="KW-0472">Membrane</keyword>
<name>A0A0E9UPQ8_ANGAN</name>
<reference evidence="2" key="2">
    <citation type="journal article" date="2015" name="Fish Shellfish Immunol.">
        <title>Early steps in the European eel (Anguilla anguilla)-Vibrio vulnificus interaction in the gills: Role of the RtxA13 toxin.</title>
        <authorList>
            <person name="Callol A."/>
            <person name="Pajuelo D."/>
            <person name="Ebbesson L."/>
            <person name="Teles M."/>
            <person name="MacKenzie S."/>
            <person name="Amaro C."/>
        </authorList>
    </citation>
    <scope>NUCLEOTIDE SEQUENCE</scope>
</reference>
<feature type="transmembrane region" description="Helical" evidence="1">
    <location>
        <begin position="25"/>
        <end position="44"/>
    </location>
</feature>
<accession>A0A0E9UPQ8</accession>
<organism evidence="2">
    <name type="scientific">Anguilla anguilla</name>
    <name type="common">European freshwater eel</name>
    <name type="synonym">Muraena anguilla</name>
    <dbReference type="NCBI Taxonomy" id="7936"/>
    <lineage>
        <taxon>Eukaryota</taxon>
        <taxon>Metazoa</taxon>
        <taxon>Chordata</taxon>
        <taxon>Craniata</taxon>
        <taxon>Vertebrata</taxon>
        <taxon>Euteleostomi</taxon>
        <taxon>Actinopterygii</taxon>
        <taxon>Neopterygii</taxon>
        <taxon>Teleostei</taxon>
        <taxon>Anguilliformes</taxon>
        <taxon>Anguillidae</taxon>
        <taxon>Anguilla</taxon>
    </lineage>
</organism>
<dbReference type="AlphaFoldDB" id="A0A0E9UPQ8"/>
<dbReference type="EMBL" id="GBXM01040738">
    <property type="protein sequence ID" value="JAH67839.1"/>
    <property type="molecule type" value="Transcribed_RNA"/>
</dbReference>
<evidence type="ECO:0000256" key="1">
    <source>
        <dbReference type="SAM" id="Phobius"/>
    </source>
</evidence>